<evidence type="ECO:0000313" key="1">
    <source>
        <dbReference type="EMBL" id="PPQ90004.1"/>
    </source>
</evidence>
<sequence>MLVLTYDTFKHESDEGTKDEANPYEAVKNPEVVQMKEEGPHLTHLLHAIHLDRLLPVQERSIVAYALGTTHGY</sequence>
<dbReference type="EMBL" id="NHYD01001756">
    <property type="protein sequence ID" value="PPQ90004.1"/>
    <property type="molecule type" value="Genomic_DNA"/>
</dbReference>
<protein>
    <submittedName>
        <fullName evidence="1">Uncharacterized protein</fullName>
    </submittedName>
</protein>
<reference evidence="1 2" key="1">
    <citation type="journal article" date="2018" name="Evol. Lett.">
        <title>Horizontal gene cluster transfer increased hallucinogenic mushroom diversity.</title>
        <authorList>
            <person name="Reynolds H.T."/>
            <person name="Vijayakumar V."/>
            <person name="Gluck-Thaler E."/>
            <person name="Korotkin H.B."/>
            <person name="Matheny P.B."/>
            <person name="Slot J.C."/>
        </authorList>
    </citation>
    <scope>NUCLEOTIDE SEQUENCE [LARGE SCALE GENOMIC DNA]</scope>
    <source>
        <strain evidence="1 2">2631</strain>
    </source>
</reference>
<dbReference type="InParanoid" id="A0A409XGX7"/>
<name>A0A409XGX7_PSICY</name>
<accession>A0A409XGX7</accession>
<organism evidence="1 2">
    <name type="scientific">Psilocybe cyanescens</name>
    <dbReference type="NCBI Taxonomy" id="93625"/>
    <lineage>
        <taxon>Eukaryota</taxon>
        <taxon>Fungi</taxon>
        <taxon>Dikarya</taxon>
        <taxon>Basidiomycota</taxon>
        <taxon>Agaricomycotina</taxon>
        <taxon>Agaricomycetes</taxon>
        <taxon>Agaricomycetidae</taxon>
        <taxon>Agaricales</taxon>
        <taxon>Agaricineae</taxon>
        <taxon>Strophariaceae</taxon>
        <taxon>Psilocybe</taxon>
    </lineage>
</organism>
<proteinExistence type="predicted"/>
<comment type="caution">
    <text evidence="1">The sequence shown here is derived from an EMBL/GenBank/DDBJ whole genome shotgun (WGS) entry which is preliminary data.</text>
</comment>
<dbReference type="AlphaFoldDB" id="A0A409XGX7"/>
<dbReference type="Proteomes" id="UP000283269">
    <property type="component" value="Unassembled WGS sequence"/>
</dbReference>
<keyword evidence="2" id="KW-1185">Reference proteome</keyword>
<gene>
    <name evidence="1" type="ORF">CVT25_009645</name>
</gene>
<evidence type="ECO:0000313" key="2">
    <source>
        <dbReference type="Proteomes" id="UP000283269"/>
    </source>
</evidence>